<proteinExistence type="predicted"/>
<reference evidence="2" key="1">
    <citation type="submission" date="2022-10" db="EMBL/GenBank/DDBJ databases">
        <authorList>
            <person name="Chen Y."/>
            <person name="Dougan E. K."/>
            <person name="Chan C."/>
            <person name="Rhodes N."/>
            <person name="Thang M."/>
        </authorList>
    </citation>
    <scope>NUCLEOTIDE SEQUENCE</scope>
</reference>
<keyword evidence="4" id="KW-1185">Reference proteome</keyword>
<feature type="region of interest" description="Disordered" evidence="1">
    <location>
        <begin position="771"/>
        <end position="802"/>
    </location>
</feature>
<evidence type="ECO:0000313" key="4">
    <source>
        <dbReference type="Proteomes" id="UP001152797"/>
    </source>
</evidence>
<reference evidence="3" key="2">
    <citation type="submission" date="2024-04" db="EMBL/GenBank/DDBJ databases">
        <authorList>
            <person name="Chen Y."/>
            <person name="Shah S."/>
            <person name="Dougan E. K."/>
            <person name="Thang M."/>
            <person name="Chan C."/>
        </authorList>
    </citation>
    <scope>NUCLEOTIDE SEQUENCE [LARGE SCALE GENOMIC DNA]</scope>
</reference>
<dbReference type="EMBL" id="CAMXCT030006773">
    <property type="protein sequence ID" value="CAL4807114.1"/>
    <property type="molecule type" value="Genomic_DNA"/>
</dbReference>
<evidence type="ECO:0000313" key="3">
    <source>
        <dbReference type="EMBL" id="CAL1173177.1"/>
    </source>
</evidence>
<evidence type="ECO:0000313" key="2">
    <source>
        <dbReference type="EMBL" id="CAI4019802.1"/>
    </source>
</evidence>
<evidence type="ECO:0000256" key="1">
    <source>
        <dbReference type="SAM" id="MobiDB-lite"/>
    </source>
</evidence>
<organism evidence="2">
    <name type="scientific">Cladocopium goreaui</name>
    <dbReference type="NCBI Taxonomy" id="2562237"/>
    <lineage>
        <taxon>Eukaryota</taxon>
        <taxon>Sar</taxon>
        <taxon>Alveolata</taxon>
        <taxon>Dinophyceae</taxon>
        <taxon>Suessiales</taxon>
        <taxon>Symbiodiniaceae</taxon>
        <taxon>Cladocopium</taxon>
    </lineage>
</organism>
<feature type="compositionally biased region" description="Basic residues" evidence="1">
    <location>
        <begin position="369"/>
        <end position="386"/>
    </location>
</feature>
<dbReference type="EMBL" id="CAMXCT010006773">
    <property type="protein sequence ID" value="CAI4019802.1"/>
    <property type="molecule type" value="Genomic_DNA"/>
</dbReference>
<dbReference type="Proteomes" id="UP001152797">
    <property type="component" value="Unassembled WGS sequence"/>
</dbReference>
<sequence>MASAITLDHGKIFSYEATIPEIFGQDAKPGRELLETIISTYKATRLLSVSNVSNIPFFTASGQRNIHRHALNDRKQAQVLQEYKDSVRQRGVVREVRGKAWMQAPNIDKGEIAYKALTFGTLTDALYEVLQEPGIESNANVQGTKKAGLDVTVFDCRTDYHNQFHRGSKTSFLELILKVPQVEKEWALFKMSTNMRSRASGYETAYFGMISKSFPECWSSWRSFEATRGVYNMACKFGILEDLKDELGKSCDFLNPEIQNESVLNVMKDVLTLIQNNFSSGFSWLELKAIVMEMLLRCVGSLISYGSSSAQTSTFHIVPMIMSSSEASTSGVASTPPWIFKRGQGSGADLSILLTPMQGSKINEQSKQSKGKKAKAKAKQAGKRSKPVGADGEHASVDIKVDILPEPEQQLDNVAVEVAGVTASRQKFFLDCLLGGIRSALKSAVASIGLPVGSKPVEPPASLGRVGHDEIFYHDSDYPILRRCVGLGIDFAFDKKLMLSGKGIYRWSVCRPQIQQAVRATPRMAGGSDGDTNVLILLSESSRSSDSSASAVSNFDAVAVPIFSKWLSAEALNMGSQASPLDVEPLSGVVCKHAGYARMTNADHCLVHSHSVDVLDLVFEVSNICAKELPDGVVAFGRHLSKMVAAQKGGFPDLPDDIKDVVKLDHVVFLTSIRANYMSRLIIYALGRRKIDMNLGKQPSEYMKTLALADASTRIRTLLPKFGKSILKIDSLCDLGDPCLVSSIWGPMINDLLTDGTFDEKPIIDNLTPAAAEAQEGSGKAEGGTAGEGSLNGADSKQPEGHGHHLVDLRRLITFGCVGQDGGNEPAGGVKSSYELASVRMAIQANILTYARLQTPGWAEGSFVALLLCDTPWTKIVFNVTQTTSGSKVVSATELLYEIPADRAKIYTDWIGEGGSIRVPQKLALKEEDMAMCLFFWGDVCILAASKLGTGMPPNGKPPKTIYWLGLHAWSCRAEAEADCAAWDDLCAGGSEIPFFINGSHCKDLQAETPCPAWMVPMVESWDVEPTLVLRYDNSVETQVRHFASSDSNDMVTNKIKHEMGYLRFNQKDSVMVNVKKIQGRVFIVLDRERLCLACLLAIFLVDSQRYLFLIPYGTIHDDICDSEKVFQFSLYWLCFM</sequence>
<dbReference type="AlphaFoldDB" id="A0A9P1GS16"/>
<accession>A0A9P1GS16</accession>
<dbReference type="EMBL" id="CAMXCT020006773">
    <property type="protein sequence ID" value="CAL1173177.1"/>
    <property type="molecule type" value="Genomic_DNA"/>
</dbReference>
<protein>
    <submittedName>
        <fullName evidence="2">Uncharacterized protein</fullName>
    </submittedName>
</protein>
<gene>
    <name evidence="2" type="ORF">C1SCF055_LOCUS44269</name>
</gene>
<comment type="caution">
    <text evidence="2">The sequence shown here is derived from an EMBL/GenBank/DDBJ whole genome shotgun (WGS) entry which is preliminary data.</text>
</comment>
<feature type="region of interest" description="Disordered" evidence="1">
    <location>
        <begin position="362"/>
        <end position="391"/>
    </location>
</feature>
<name>A0A9P1GS16_9DINO</name>